<protein>
    <submittedName>
        <fullName evidence="1">Uncharacterized protein</fullName>
    </submittedName>
</protein>
<name>A0A6C0D2Q2_9ZZZZ</name>
<proteinExistence type="predicted"/>
<dbReference type="EMBL" id="MN739534">
    <property type="protein sequence ID" value="QHT11336.1"/>
    <property type="molecule type" value="Genomic_DNA"/>
</dbReference>
<sequence length="520" mass="58215">MKISNKYRNLFKMAVLLFIIVSSSYVLFMTTSENKRRENLANNNKDCSNCTMKPDSGNCVPIYDISYSYSLIPNSVNKYRLDICNIITSNVFCQWESQCMFDNIASQNERGLLANSTINQSIYDVTCCSGSSFYNNNDINFNYSGVTDNTSNITDCSNIKNIIKQSISGSIDLSYDQLVFNATNNICNTLEPTGRLFNKRGMLFSKSESKTNIFNDPKTMPNDILIFISTSNIRNEINAIISGSRSPNIQPGSLNGFNEATLNNNITQLTQLNDALVLKARTENLQRQLKRSDLTAQQNSSFNSILNSLQAVYRVALPNALLQERKDYSYRLLNKNNSLFNLTNPNQYLLNSDQFFNCMGEINQDTSGSFTSAQLTDFSNNDYFGTAGRPVTQGGLGEAPYSALGSIPANSYPSNTDLAMELKRLETIPSSGNAPVSVISSYLNTINGFYEKQIANLTGPREHSYNQQMVFDNNSLETKESTFFTYNKDANNVYECKPSITGNSKFDYCGPEAYYETPTF</sequence>
<dbReference type="AlphaFoldDB" id="A0A6C0D2Q2"/>
<accession>A0A6C0D2Q2</accession>
<evidence type="ECO:0000313" key="1">
    <source>
        <dbReference type="EMBL" id="QHT11336.1"/>
    </source>
</evidence>
<organism evidence="1">
    <name type="scientific">viral metagenome</name>
    <dbReference type="NCBI Taxonomy" id="1070528"/>
    <lineage>
        <taxon>unclassified sequences</taxon>
        <taxon>metagenomes</taxon>
        <taxon>organismal metagenomes</taxon>
    </lineage>
</organism>
<reference evidence="1" key="1">
    <citation type="journal article" date="2020" name="Nature">
        <title>Giant virus diversity and host interactions through global metagenomics.</title>
        <authorList>
            <person name="Schulz F."/>
            <person name="Roux S."/>
            <person name="Paez-Espino D."/>
            <person name="Jungbluth S."/>
            <person name="Walsh D.A."/>
            <person name="Denef V.J."/>
            <person name="McMahon K.D."/>
            <person name="Konstantinidis K.T."/>
            <person name="Eloe-Fadrosh E.A."/>
            <person name="Kyrpides N.C."/>
            <person name="Woyke T."/>
        </authorList>
    </citation>
    <scope>NUCLEOTIDE SEQUENCE</scope>
    <source>
        <strain evidence="1">GVMAG-M-3300023174-116</strain>
    </source>
</reference>